<dbReference type="PANTHER" id="PTHR32332:SF20">
    <property type="entry name" value="2-NITROPROPANE DIOXYGENASE-LIKE PROTEIN"/>
    <property type="match status" value="1"/>
</dbReference>
<dbReference type="CDD" id="cd04730">
    <property type="entry name" value="NPD_like"/>
    <property type="match status" value="1"/>
</dbReference>
<proteinExistence type="predicted"/>
<accession>A0ABQ3YVX7</accession>
<dbReference type="InterPro" id="IPR013785">
    <property type="entry name" value="Aldolase_TIM"/>
</dbReference>
<evidence type="ECO:0000313" key="4">
    <source>
        <dbReference type="EMBL" id="GIE01701.1"/>
    </source>
</evidence>
<protein>
    <submittedName>
        <fullName evidence="4">2-nitropropane dioxygenase</fullName>
    </submittedName>
</protein>
<keyword evidence="5" id="KW-1185">Reference proteome</keyword>
<dbReference type="PANTHER" id="PTHR32332">
    <property type="entry name" value="2-NITROPROPANE DIOXYGENASE"/>
    <property type="match status" value="1"/>
</dbReference>
<dbReference type="EMBL" id="BOML01000025">
    <property type="protein sequence ID" value="GIE01701.1"/>
    <property type="molecule type" value="Genomic_DNA"/>
</dbReference>
<name>A0ABQ3YVX7_9ACTN</name>
<evidence type="ECO:0000313" key="5">
    <source>
        <dbReference type="Proteomes" id="UP000637628"/>
    </source>
</evidence>
<keyword evidence="1" id="KW-0285">Flavoprotein</keyword>
<dbReference type="Pfam" id="PF03060">
    <property type="entry name" value="NMO"/>
    <property type="match status" value="2"/>
</dbReference>
<dbReference type="InterPro" id="IPR004136">
    <property type="entry name" value="NMO"/>
</dbReference>
<reference evidence="4 5" key="1">
    <citation type="submission" date="2021-01" db="EMBL/GenBank/DDBJ databases">
        <title>Whole genome shotgun sequence of Actinoplanes durhamensis NBRC 14914.</title>
        <authorList>
            <person name="Komaki H."/>
            <person name="Tamura T."/>
        </authorList>
    </citation>
    <scope>NUCLEOTIDE SEQUENCE [LARGE SCALE GENOMIC DNA]</scope>
    <source>
        <strain evidence="4 5">NBRC 14914</strain>
    </source>
</reference>
<keyword evidence="4" id="KW-0223">Dioxygenase</keyword>
<dbReference type="RefSeq" id="WP_203727470.1">
    <property type="nucleotide sequence ID" value="NZ_BAAATX010000005.1"/>
</dbReference>
<comment type="caution">
    <text evidence="4">The sequence shown here is derived from an EMBL/GenBank/DDBJ whole genome shotgun (WGS) entry which is preliminary data.</text>
</comment>
<gene>
    <name evidence="4" type="ORF">Adu01nite_30510</name>
</gene>
<dbReference type="SUPFAM" id="SSF51412">
    <property type="entry name" value="Inosine monophosphate dehydrogenase (IMPDH)"/>
    <property type="match status" value="1"/>
</dbReference>
<evidence type="ECO:0000256" key="2">
    <source>
        <dbReference type="ARBA" id="ARBA00022643"/>
    </source>
</evidence>
<sequence>MELRTRFTEAFGLSTPIAQAGMAFVGMTPDLAVAVGNAGGLGSLGVGLMPAPAITQVVAAIRGGTPAPFHVNFITVFTEQAQIDAVCDAAVPAVSFHWGHPARAWIDQLHAAGIRVFEQVGDVDSAKRAVDDGVDVVVAQGIEAGGHNYASLPTFALIPLVVDAVAPALVLAAGGIADGRGLAAALMLGADGAWIGTRLVATDESLAHDDYKSRLVAATATDTVCTSLFGPETPQFNPMRVLRNRVVDESPAVTAERPIIGHTVLGGQEIDVPRFSNLVPMRDVTTGDFEEMPLLAGQGVGLVDAVKSAGSVIADITAQAREQLSRYR</sequence>
<evidence type="ECO:0000256" key="1">
    <source>
        <dbReference type="ARBA" id="ARBA00022630"/>
    </source>
</evidence>
<keyword evidence="2" id="KW-0288">FMN</keyword>
<dbReference type="Gene3D" id="3.20.20.70">
    <property type="entry name" value="Aldolase class I"/>
    <property type="match status" value="1"/>
</dbReference>
<keyword evidence="3" id="KW-0560">Oxidoreductase</keyword>
<evidence type="ECO:0000256" key="3">
    <source>
        <dbReference type="ARBA" id="ARBA00023002"/>
    </source>
</evidence>
<dbReference type="Proteomes" id="UP000637628">
    <property type="component" value="Unassembled WGS sequence"/>
</dbReference>
<dbReference type="GO" id="GO:0051213">
    <property type="term" value="F:dioxygenase activity"/>
    <property type="evidence" value="ECO:0007669"/>
    <property type="project" value="UniProtKB-KW"/>
</dbReference>
<organism evidence="4 5">
    <name type="scientific">Paractinoplanes durhamensis</name>
    <dbReference type="NCBI Taxonomy" id="113563"/>
    <lineage>
        <taxon>Bacteria</taxon>
        <taxon>Bacillati</taxon>
        <taxon>Actinomycetota</taxon>
        <taxon>Actinomycetes</taxon>
        <taxon>Micromonosporales</taxon>
        <taxon>Micromonosporaceae</taxon>
        <taxon>Paractinoplanes</taxon>
    </lineage>
</organism>